<name>A0ABS6YBV5_9BACT</name>
<dbReference type="PROSITE" id="PS51257">
    <property type="entry name" value="PROKAR_LIPOPROTEIN"/>
    <property type="match status" value="1"/>
</dbReference>
<protein>
    <recommendedName>
        <fullName evidence="4">Lipoprotein</fullName>
    </recommendedName>
</protein>
<gene>
    <name evidence="2" type="ORF">KZO38_04685</name>
</gene>
<dbReference type="EMBL" id="JAHXCT010000003">
    <property type="protein sequence ID" value="MBW4769055.1"/>
    <property type="molecule type" value="Genomic_DNA"/>
</dbReference>
<feature type="signal peptide" evidence="1">
    <location>
        <begin position="1"/>
        <end position="21"/>
    </location>
</feature>
<organism evidence="2 3">
    <name type="scientific">Hoylesella nanceiensis</name>
    <dbReference type="NCBI Taxonomy" id="425941"/>
    <lineage>
        <taxon>Bacteria</taxon>
        <taxon>Pseudomonadati</taxon>
        <taxon>Bacteroidota</taxon>
        <taxon>Bacteroidia</taxon>
        <taxon>Bacteroidales</taxon>
        <taxon>Prevotellaceae</taxon>
        <taxon>Hoylesella</taxon>
    </lineage>
</organism>
<keyword evidence="3" id="KW-1185">Reference proteome</keyword>
<evidence type="ECO:0000256" key="1">
    <source>
        <dbReference type="SAM" id="SignalP"/>
    </source>
</evidence>
<evidence type="ECO:0000313" key="3">
    <source>
        <dbReference type="Proteomes" id="UP000788426"/>
    </source>
</evidence>
<sequence length="125" mass="14668">MKKFFTLLLLLSGILFFTACDKDEPIEYEYRMVVTCDTPDQDFIVQMAHRANFTTKNRFEFADRTTDDTFGGIIYCANPKAVITVQLYLNGKHYKTEYGTYEVRYFIESPLKGKNTKPFTKKRPF</sequence>
<comment type="caution">
    <text evidence="2">The sequence shown here is derived from an EMBL/GenBank/DDBJ whole genome shotgun (WGS) entry which is preliminary data.</text>
</comment>
<feature type="chain" id="PRO_5047291528" description="Lipoprotein" evidence="1">
    <location>
        <begin position="22"/>
        <end position="125"/>
    </location>
</feature>
<reference evidence="2 3" key="1">
    <citation type="submission" date="2021-07" db="EMBL/GenBank/DDBJ databases">
        <title>Genomic diversity and antimicrobial resistance of Prevotella spp. isolated from chronic lung disease airways.</title>
        <authorList>
            <person name="Webb K.A."/>
            <person name="Olagoke O.S."/>
            <person name="Baird T."/>
            <person name="Neill J."/>
            <person name="Pham A."/>
            <person name="Wells T.J."/>
            <person name="Ramsay K.A."/>
            <person name="Bell S.C."/>
            <person name="Sarovich D.S."/>
            <person name="Price E.P."/>
        </authorList>
    </citation>
    <scope>NUCLEOTIDE SEQUENCE [LARGE SCALE GENOMIC DNA]</scope>
    <source>
        <strain evidence="2 3">SCHI0011.S.12</strain>
    </source>
</reference>
<dbReference type="Proteomes" id="UP000788426">
    <property type="component" value="Unassembled WGS sequence"/>
</dbReference>
<evidence type="ECO:0008006" key="4">
    <source>
        <dbReference type="Google" id="ProtNLM"/>
    </source>
</evidence>
<proteinExistence type="predicted"/>
<evidence type="ECO:0000313" key="2">
    <source>
        <dbReference type="EMBL" id="MBW4769055.1"/>
    </source>
</evidence>
<accession>A0ABS6YBV5</accession>
<dbReference type="RefSeq" id="WP_219480498.1">
    <property type="nucleotide sequence ID" value="NZ_JAHXCT010000003.1"/>
</dbReference>
<keyword evidence="1" id="KW-0732">Signal</keyword>